<name>A0A3B1CNP3_9ZZZZ</name>
<accession>A0A3B1CNP3</accession>
<dbReference type="AlphaFoldDB" id="A0A3B1CNP3"/>
<evidence type="ECO:0000259" key="1">
    <source>
        <dbReference type="PROSITE" id="PS50206"/>
    </source>
</evidence>
<dbReference type="Gene3D" id="3.40.250.10">
    <property type="entry name" value="Rhodanese-like domain"/>
    <property type="match status" value="1"/>
</dbReference>
<feature type="domain" description="Rhodanese" evidence="1">
    <location>
        <begin position="53"/>
        <end position="140"/>
    </location>
</feature>
<dbReference type="InterPro" id="IPR001763">
    <property type="entry name" value="Rhodanese-like_dom"/>
</dbReference>
<evidence type="ECO:0000313" key="2">
    <source>
        <dbReference type="EMBL" id="VAX25624.1"/>
    </source>
</evidence>
<dbReference type="PANTHER" id="PTHR43031">
    <property type="entry name" value="FAD-DEPENDENT OXIDOREDUCTASE"/>
    <property type="match status" value="1"/>
</dbReference>
<sequence length="141" mass="15545">MKISKTSIVGIILIPAFIAGLTMMMMTGSKGTDPGDITPEVAKRYIDEGKIDLILDVRSPQEWNGPLGRIKDSKLIPVQVLSEKLDDIKDYKDKTILVYCHVGSRSSYSQKLMEAAGFNKVLNLNGGIVEWKRKGYGTVKG</sequence>
<proteinExistence type="predicted"/>
<dbReference type="PROSITE" id="PS50206">
    <property type="entry name" value="RHODANESE_3"/>
    <property type="match status" value="1"/>
</dbReference>
<dbReference type="InterPro" id="IPR050229">
    <property type="entry name" value="GlpE_sulfurtransferase"/>
</dbReference>
<protein>
    <recommendedName>
        <fullName evidence="1">Rhodanese domain-containing protein</fullName>
    </recommendedName>
</protein>
<dbReference type="EMBL" id="UOGA01000306">
    <property type="protein sequence ID" value="VAX25624.1"/>
    <property type="molecule type" value="Genomic_DNA"/>
</dbReference>
<dbReference type="CDD" id="cd00158">
    <property type="entry name" value="RHOD"/>
    <property type="match status" value="1"/>
</dbReference>
<dbReference type="InterPro" id="IPR036873">
    <property type="entry name" value="Rhodanese-like_dom_sf"/>
</dbReference>
<dbReference type="SMART" id="SM00450">
    <property type="entry name" value="RHOD"/>
    <property type="match status" value="1"/>
</dbReference>
<dbReference type="PANTHER" id="PTHR43031:SF1">
    <property type="entry name" value="PYRIDINE NUCLEOTIDE-DISULPHIDE OXIDOREDUCTASE"/>
    <property type="match status" value="1"/>
</dbReference>
<dbReference type="SUPFAM" id="SSF52821">
    <property type="entry name" value="Rhodanese/Cell cycle control phosphatase"/>
    <property type="match status" value="1"/>
</dbReference>
<dbReference type="Pfam" id="PF00581">
    <property type="entry name" value="Rhodanese"/>
    <property type="match status" value="1"/>
</dbReference>
<gene>
    <name evidence="2" type="ORF">MNBD_NITROSPINAE04-1474</name>
</gene>
<organism evidence="2">
    <name type="scientific">hydrothermal vent metagenome</name>
    <dbReference type="NCBI Taxonomy" id="652676"/>
    <lineage>
        <taxon>unclassified sequences</taxon>
        <taxon>metagenomes</taxon>
        <taxon>ecological metagenomes</taxon>
    </lineage>
</organism>
<reference evidence="2" key="1">
    <citation type="submission" date="2018-06" db="EMBL/GenBank/DDBJ databases">
        <authorList>
            <person name="Zhirakovskaya E."/>
        </authorList>
    </citation>
    <scope>NUCLEOTIDE SEQUENCE</scope>
</reference>